<evidence type="ECO:0000313" key="1">
    <source>
        <dbReference type="EMBL" id="CAE6687852.1"/>
    </source>
</evidence>
<organism evidence="1 2">
    <name type="scientific">Nitrospira defluvii</name>
    <dbReference type="NCBI Taxonomy" id="330214"/>
    <lineage>
        <taxon>Bacteria</taxon>
        <taxon>Pseudomonadati</taxon>
        <taxon>Nitrospirota</taxon>
        <taxon>Nitrospiria</taxon>
        <taxon>Nitrospirales</taxon>
        <taxon>Nitrospiraceae</taxon>
        <taxon>Nitrospira</taxon>
    </lineage>
</organism>
<accession>A0ABM8QBA8</accession>
<keyword evidence="2" id="KW-1185">Reference proteome</keyword>
<evidence type="ECO:0008006" key="3">
    <source>
        <dbReference type="Google" id="ProtNLM"/>
    </source>
</evidence>
<dbReference type="Proteomes" id="UP000675880">
    <property type="component" value="Unassembled WGS sequence"/>
</dbReference>
<comment type="caution">
    <text evidence="1">The sequence shown here is derived from an EMBL/GenBank/DDBJ whole genome shotgun (WGS) entry which is preliminary data.</text>
</comment>
<evidence type="ECO:0000313" key="2">
    <source>
        <dbReference type="Proteomes" id="UP000675880"/>
    </source>
</evidence>
<name>A0ABM8QBA8_9BACT</name>
<reference evidence="1 2" key="1">
    <citation type="submission" date="2021-02" db="EMBL/GenBank/DDBJ databases">
        <authorList>
            <person name="Han P."/>
        </authorList>
    </citation>
    <scope>NUCLEOTIDE SEQUENCE [LARGE SCALE GENOMIC DNA]</scope>
    <source>
        <strain evidence="1">Candidatus Nitrospira sp. ZN2</strain>
    </source>
</reference>
<sequence>MDVLATRRGVGVIRRQGRRFSRRFAIVLCAASILGGWQTGAEGRDLLVPKEQVTTEFEPTETPSLDVQQKGVPQSLFTWIKMARGYEVEWDTFGRKGWFTQDPRLKPIAPGTTVFTTDTPAVYIVFEVAPLEDPAQFAAQVFAIGADGKTGDVVIVQDSLEVPGHERYGFLELKKPSPRWLEGRYLVKIYITSLGQQPFHAVNQVGTMRFVVTDQPSSDVLPALSEPSSR</sequence>
<protein>
    <recommendedName>
        <fullName evidence="3">GWxTD domain-containing protein</fullName>
    </recommendedName>
</protein>
<dbReference type="EMBL" id="CAJNBJ010000001">
    <property type="protein sequence ID" value="CAE6687852.1"/>
    <property type="molecule type" value="Genomic_DNA"/>
</dbReference>
<proteinExistence type="predicted"/>
<dbReference type="RefSeq" id="WP_213040012.1">
    <property type="nucleotide sequence ID" value="NZ_CAJNBJ010000001.1"/>
</dbReference>
<gene>
    <name evidence="1" type="ORF">NSPZN2_10062</name>
</gene>